<sequence length="116" mass="12960">MIAGTVFKINYLPRPKASTSGKISASAPLLSKIAGAYKRPDVILLLLRYLYLGKRSSGPAWPMPGGQTGTKEGGQKDKDCERAQNVARSFHKILFRRINLLLFKRTDLHFNVLNYP</sequence>
<feature type="region of interest" description="Disordered" evidence="1">
    <location>
        <begin position="61"/>
        <end position="80"/>
    </location>
</feature>
<dbReference type="KEGG" id="nso:NIASO_18840"/>
<dbReference type="AlphaFoldDB" id="W0F9G0"/>
<accession>W0F9G0</accession>
<dbReference type="EMBL" id="CP007035">
    <property type="protein sequence ID" value="AHF18021.1"/>
    <property type="molecule type" value="Genomic_DNA"/>
</dbReference>
<evidence type="ECO:0000313" key="2">
    <source>
        <dbReference type="EMBL" id="AHF18021.1"/>
    </source>
</evidence>
<gene>
    <name evidence="2" type="ORF">NIASO_18840</name>
</gene>
<name>W0F9G0_9BACT</name>
<proteinExistence type="predicted"/>
<organism evidence="2 3">
    <name type="scientific">Niabella soli DSM 19437</name>
    <dbReference type="NCBI Taxonomy" id="929713"/>
    <lineage>
        <taxon>Bacteria</taxon>
        <taxon>Pseudomonadati</taxon>
        <taxon>Bacteroidota</taxon>
        <taxon>Chitinophagia</taxon>
        <taxon>Chitinophagales</taxon>
        <taxon>Chitinophagaceae</taxon>
        <taxon>Niabella</taxon>
    </lineage>
</organism>
<reference evidence="2 3" key="1">
    <citation type="submission" date="2013-12" db="EMBL/GenBank/DDBJ databases">
        <authorList>
            <consortium name="DOE Joint Genome Institute"/>
            <person name="Eisen J."/>
            <person name="Huntemann M."/>
            <person name="Han J."/>
            <person name="Chen A."/>
            <person name="Kyrpides N."/>
            <person name="Mavromatis K."/>
            <person name="Markowitz V."/>
            <person name="Palaniappan K."/>
            <person name="Ivanova N."/>
            <person name="Schaumberg A."/>
            <person name="Pati A."/>
            <person name="Liolios K."/>
            <person name="Nordberg H.P."/>
            <person name="Cantor M.N."/>
            <person name="Hua S.X."/>
            <person name="Woyke T."/>
        </authorList>
    </citation>
    <scope>NUCLEOTIDE SEQUENCE [LARGE SCALE GENOMIC DNA]</scope>
    <source>
        <strain evidence="3">DSM 19437</strain>
    </source>
</reference>
<dbReference type="HOGENOM" id="CLU_2094238_0_0_10"/>
<evidence type="ECO:0000256" key="1">
    <source>
        <dbReference type="SAM" id="MobiDB-lite"/>
    </source>
</evidence>
<dbReference type="Proteomes" id="UP000003586">
    <property type="component" value="Chromosome"/>
</dbReference>
<keyword evidence="3" id="KW-1185">Reference proteome</keyword>
<protein>
    <submittedName>
        <fullName evidence="2">Uncharacterized protein</fullName>
    </submittedName>
</protein>
<evidence type="ECO:0000313" key="3">
    <source>
        <dbReference type="Proteomes" id="UP000003586"/>
    </source>
</evidence>